<evidence type="ECO:0000313" key="8">
    <source>
        <dbReference type="EMBL" id="CAB4541671.1"/>
    </source>
</evidence>
<dbReference type="GO" id="GO:0005829">
    <property type="term" value="C:cytosol"/>
    <property type="evidence" value="ECO:0007669"/>
    <property type="project" value="TreeGrafter"/>
</dbReference>
<keyword evidence="5" id="KW-0520">NAD</keyword>
<dbReference type="EMBL" id="CAEZSG010000119">
    <property type="protein sequence ID" value="CAB4541671.1"/>
    <property type="molecule type" value="Genomic_DNA"/>
</dbReference>
<dbReference type="HAMAP" id="MF_00196">
    <property type="entry name" value="Mannitol_dehydrog"/>
    <property type="match status" value="1"/>
</dbReference>
<dbReference type="AlphaFoldDB" id="A0A6J6BRF6"/>
<evidence type="ECO:0000256" key="1">
    <source>
        <dbReference type="ARBA" id="ARBA00006541"/>
    </source>
</evidence>
<dbReference type="GO" id="GO:0019592">
    <property type="term" value="P:mannitol catabolic process"/>
    <property type="evidence" value="ECO:0007669"/>
    <property type="project" value="TreeGrafter"/>
</dbReference>
<evidence type="ECO:0000256" key="2">
    <source>
        <dbReference type="ARBA" id="ARBA00012939"/>
    </source>
</evidence>
<sequence length="376" mass="39893">MTAVHFGAGNIGRGFIGLALHSAGHRVIFVDVDDSLISSIVATDSYRVIETGSAGIVHTVDNFTGLNSATNTDQVVKAIAEADIVTTAVGPRVLEFVAPLIARGLAARTSSTPLAVMACENAIGATDTLKSFVAASASAAEMARAQFANTAVDRIVPVQESTEGLDVTVEAFSEWVIDRTPFNGAEPVIPDAHFVDNLAPYIERKLFTVNTGHASIAYLGLRAGARHIAEALAITSVAVVVDGVLDETTRMLVARHGLDEADQRAYVAQTLERFRNPDLDDELIRVGRQPLRKLSRHERLIEPAAVLSESGVTPVALLQVIEAAMRFDVPADDESVQLQRMRATLSADEIATTVCGIDSGHPLFPALVAAIARTLG</sequence>
<evidence type="ECO:0000256" key="5">
    <source>
        <dbReference type="ARBA" id="ARBA00023027"/>
    </source>
</evidence>
<gene>
    <name evidence="8" type="ORF">UFOPK1413_00766</name>
</gene>
<dbReference type="InterPro" id="IPR000669">
    <property type="entry name" value="Mannitol_DH"/>
</dbReference>
<evidence type="ECO:0000256" key="3">
    <source>
        <dbReference type="ARBA" id="ARBA00016219"/>
    </source>
</evidence>
<reference evidence="8" key="1">
    <citation type="submission" date="2020-05" db="EMBL/GenBank/DDBJ databases">
        <authorList>
            <person name="Chiriac C."/>
            <person name="Salcher M."/>
            <person name="Ghai R."/>
            <person name="Kavagutti S V."/>
        </authorList>
    </citation>
    <scope>NUCLEOTIDE SEQUENCE</scope>
</reference>
<dbReference type="PANTHER" id="PTHR30524">
    <property type="entry name" value="MANNITOL-1-PHOSPHATE 5-DEHYDROGENASE"/>
    <property type="match status" value="1"/>
</dbReference>
<dbReference type="Pfam" id="PF01232">
    <property type="entry name" value="Mannitol_dh"/>
    <property type="match status" value="1"/>
</dbReference>
<feature type="domain" description="Mannitol dehydrogenase C-terminal" evidence="7">
    <location>
        <begin position="197"/>
        <end position="341"/>
    </location>
</feature>
<dbReference type="PRINTS" id="PR00084">
    <property type="entry name" value="MTLDHDRGNASE"/>
</dbReference>
<dbReference type="NCBIfam" id="NF002652">
    <property type="entry name" value="PRK02318.2-5"/>
    <property type="match status" value="1"/>
</dbReference>
<evidence type="ECO:0000256" key="4">
    <source>
        <dbReference type="ARBA" id="ARBA00023002"/>
    </source>
</evidence>
<dbReference type="InterPro" id="IPR013131">
    <property type="entry name" value="Mannitol_DH_N"/>
</dbReference>
<proteinExistence type="inferred from homology"/>
<dbReference type="SUPFAM" id="SSF51735">
    <property type="entry name" value="NAD(P)-binding Rossmann-fold domains"/>
    <property type="match status" value="1"/>
</dbReference>
<dbReference type="EC" id="1.1.1.17" evidence="2"/>
<organism evidence="8">
    <name type="scientific">freshwater metagenome</name>
    <dbReference type="NCBI Taxonomy" id="449393"/>
    <lineage>
        <taxon>unclassified sequences</taxon>
        <taxon>metagenomes</taxon>
        <taxon>ecological metagenomes</taxon>
    </lineage>
</organism>
<protein>
    <recommendedName>
        <fullName evidence="3">Mannitol-1-phosphate 5-dehydrogenase</fullName>
        <ecNumber evidence="2">1.1.1.17</ecNumber>
    </recommendedName>
</protein>
<keyword evidence="4" id="KW-0560">Oxidoreductase</keyword>
<dbReference type="InterPro" id="IPR008927">
    <property type="entry name" value="6-PGluconate_DH-like_C_sf"/>
</dbReference>
<dbReference type="InterPro" id="IPR036291">
    <property type="entry name" value="NAD(P)-bd_dom_sf"/>
</dbReference>
<dbReference type="PANTHER" id="PTHR30524:SF0">
    <property type="entry name" value="ALTRONATE OXIDOREDUCTASE-RELATED"/>
    <property type="match status" value="1"/>
</dbReference>
<comment type="similarity">
    <text evidence="1">Belongs to the mannitol dehydrogenase family.</text>
</comment>
<dbReference type="Pfam" id="PF08125">
    <property type="entry name" value="Mannitol_dh_C"/>
    <property type="match status" value="1"/>
</dbReference>
<dbReference type="Gene3D" id="3.40.50.720">
    <property type="entry name" value="NAD(P)-binding Rossmann-like Domain"/>
    <property type="match status" value="1"/>
</dbReference>
<evidence type="ECO:0000259" key="7">
    <source>
        <dbReference type="Pfam" id="PF08125"/>
    </source>
</evidence>
<dbReference type="Gene3D" id="1.10.1040.10">
    <property type="entry name" value="N-(1-d-carboxylethyl)-l-norvaline Dehydrogenase, domain 2"/>
    <property type="match status" value="1"/>
</dbReference>
<dbReference type="InterPro" id="IPR013328">
    <property type="entry name" value="6PGD_dom2"/>
</dbReference>
<accession>A0A6J6BRF6</accession>
<dbReference type="GO" id="GO:0008926">
    <property type="term" value="F:mannitol-1-phosphate 5-dehydrogenase activity"/>
    <property type="evidence" value="ECO:0007669"/>
    <property type="project" value="UniProtKB-EC"/>
</dbReference>
<evidence type="ECO:0000259" key="6">
    <source>
        <dbReference type="Pfam" id="PF01232"/>
    </source>
</evidence>
<dbReference type="InterPro" id="IPR013118">
    <property type="entry name" value="Mannitol_DH_C"/>
</dbReference>
<dbReference type="SUPFAM" id="SSF48179">
    <property type="entry name" value="6-phosphogluconate dehydrogenase C-terminal domain-like"/>
    <property type="match status" value="1"/>
</dbReference>
<feature type="domain" description="Mannitol dehydrogenase N-terminal" evidence="6">
    <location>
        <begin position="1"/>
        <end position="189"/>
    </location>
</feature>
<dbReference type="InterPro" id="IPR023028">
    <property type="entry name" value="Mannitol_1_phos_5_DH"/>
</dbReference>
<name>A0A6J6BRF6_9ZZZZ</name>